<sequence length="187" mass="19299">MGPMSWRREGREDAGRGGEGGCGVGAGLGSGESLPHVPVLGPTSTPQPSSSPGDHTPGPLGIRRTGNRQTRVDANSPSGGGGGAGTGDGHQGGVYSSMAVGASLPHMPYPTQFPPQQQGLPYPNFPRYYPHGHGQGTGAPHIPQFAQPQFNNATAQQLQIQQMQIKQQDYRHGNAVGAVVSSVSFAL</sequence>
<keyword evidence="3" id="KW-1185">Reference proteome</keyword>
<name>A0A139ARA0_GONPJ</name>
<feature type="compositionally biased region" description="Gly residues" evidence="1">
    <location>
        <begin position="17"/>
        <end position="30"/>
    </location>
</feature>
<dbReference type="EMBL" id="KQ965739">
    <property type="protein sequence ID" value="KXS19277.1"/>
    <property type="molecule type" value="Genomic_DNA"/>
</dbReference>
<proteinExistence type="predicted"/>
<evidence type="ECO:0000313" key="3">
    <source>
        <dbReference type="Proteomes" id="UP000070544"/>
    </source>
</evidence>
<dbReference type="AlphaFoldDB" id="A0A139ARA0"/>
<protein>
    <submittedName>
        <fullName evidence="2">Uncharacterized protein</fullName>
    </submittedName>
</protein>
<evidence type="ECO:0000313" key="2">
    <source>
        <dbReference type="EMBL" id="KXS19277.1"/>
    </source>
</evidence>
<feature type="compositionally biased region" description="Low complexity" evidence="1">
    <location>
        <begin position="42"/>
        <end position="52"/>
    </location>
</feature>
<dbReference type="Proteomes" id="UP000070544">
    <property type="component" value="Unassembled WGS sequence"/>
</dbReference>
<feature type="compositionally biased region" description="Gly residues" evidence="1">
    <location>
        <begin position="78"/>
        <end position="92"/>
    </location>
</feature>
<feature type="region of interest" description="Disordered" evidence="1">
    <location>
        <begin position="1"/>
        <end position="140"/>
    </location>
</feature>
<reference evidence="2 3" key="1">
    <citation type="journal article" date="2015" name="Genome Biol. Evol.">
        <title>Phylogenomic analyses indicate that early fungi evolved digesting cell walls of algal ancestors of land plants.</title>
        <authorList>
            <person name="Chang Y."/>
            <person name="Wang S."/>
            <person name="Sekimoto S."/>
            <person name="Aerts A.L."/>
            <person name="Choi C."/>
            <person name="Clum A."/>
            <person name="LaButti K.M."/>
            <person name="Lindquist E.A."/>
            <person name="Yee Ngan C."/>
            <person name="Ohm R.A."/>
            <person name="Salamov A.A."/>
            <person name="Grigoriev I.V."/>
            <person name="Spatafora J.W."/>
            <person name="Berbee M.L."/>
        </authorList>
    </citation>
    <scope>NUCLEOTIDE SEQUENCE [LARGE SCALE GENOMIC DNA]</scope>
    <source>
        <strain evidence="2 3">JEL478</strain>
    </source>
</reference>
<evidence type="ECO:0000256" key="1">
    <source>
        <dbReference type="SAM" id="MobiDB-lite"/>
    </source>
</evidence>
<gene>
    <name evidence="2" type="ORF">M427DRAFT_473245</name>
</gene>
<organism evidence="2 3">
    <name type="scientific">Gonapodya prolifera (strain JEL478)</name>
    <name type="common">Monoblepharis prolifera</name>
    <dbReference type="NCBI Taxonomy" id="1344416"/>
    <lineage>
        <taxon>Eukaryota</taxon>
        <taxon>Fungi</taxon>
        <taxon>Fungi incertae sedis</taxon>
        <taxon>Chytridiomycota</taxon>
        <taxon>Chytridiomycota incertae sedis</taxon>
        <taxon>Monoblepharidomycetes</taxon>
        <taxon>Monoblepharidales</taxon>
        <taxon>Gonapodyaceae</taxon>
        <taxon>Gonapodya</taxon>
    </lineage>
</organism>
<feature type="compositionally biased region" description="Basic and acidic residues" evidence="1">
    <location>
        <begin position="1"/>
        <end position="16"/>
    </location>
</feature>
<feature type="compositionally biased region" description="Polar residues" evidence="1">
    <location>
        <begin position="67"/>
        <end position="77"/>
    </location>
</feature>
<accession>A0A139ARA0</accession>